<comment type="caution">
    <text evidence="6">The sequence shown here is derived from an EMBL/GenBank/DDBJ whole genome shotgun (WGS) entry which is preliminary data.</text>
</comment>
<keyword evidence="2 3" id="KW-0274">FAD</keyword>
<organism evidence="6 7">
    <name type="scientific">Pseudanabaena cinerea FACHB-1277</name>
    <dbReference type="NCBI Taxonomy" id="2949581"/>
    <lineage>
        <taxon>Bacteria</taxon>
        <taxon>Bacillati</taxon>
        <taxon>Cyanobacteriota</taxon>
        <taxon>Cyanophyceae</taxon>
        <taxon>Pseudanabaenales</taxon>
        <taxon>Pseudanabaenaceae</taxon>
        <taxon>Pseudanabaena</taxon>
        <taxon>Pseudanabaena cinerea</taxon>
    </lineage>
</organism>
<feature type="site" description="Electron transfer via tryptophanyl radical" evidence="4">
    <location>
        <position position="294"/>
    </location>
</feature>
<accession>A0A926UYJ4</accession>
<comment type="cofactor">
    <cofactor evidence="3">
        <name>FAD</name>
        <dbReference type="ChEBI" id="CHEBI:57692"/>
    </cofactor>
    <text evidence="3">Binds 1 FAD per subunit.</text>
</comment>
<dbReference type="GO" id="GO:0003677">
    <property type="term" value="F:DNA binding"/>
    <property type="evidence" value="ECO:0007669"/>
    <property type="project" value="TreeGrafter"/>
</dbReference>
<dbReference type="EMBL" id="JACJPY010000112">
    <property type="protein sequence ID" value="MBD2152515.1"/>
    <property type="molecule type" value="Genomic_DNA"/>
</dbReference>
<dbReference type="Gene3D" id="1.25.40.80">
    <property type="match status" value="1"/>
</dbReference>
<dbReference type="PANTHER" id="PTHR11455:SF9">
    <property type="entry name" value="CRYPTOCHROME CIRCADIAN CLOCK 5 ISOFORM X1"/>
    <property type="match status" value="1"/>
</dbReference>
<keyword evidence="7" id="KW-1185">Reference proteome</keyword>
<keyword evidence="1 3" id="KW-0285">Flavoprotein</keyword>
<dbReference type="Gene3D" id="1.10.579.10">
    <property type="entry name" value="DNA Cyclobutane Dipyrimidine Photolyase, subunit A, domain 3"/>
    <property type="match status" value="1"/>
</dbReference>
<feature type="binding site" evidence="3">
    <location>
        <begin position="363"/>
        <end position="365"/>
    </location>
    <ligand>
        <name>FAD</name>
        <dbReference type="ChEBI" id="CHEBI:57692"/>
    </ligand>
</feature>
<dbReference type="GO" id="GO:0009416">
    <property type="term" value="P:response to light stimulus"/>
    <property type="evidence" value="ECO:0007669"/>
    <property type="project" value="TreeGrafter"/>
</dbReference>
<proteinExistence type="predicted"/>
<evidence type="ECO:0000313" key="6">
    <source>
        <dbReference type="EMBL" id="MBD2152515.1"/>
    </source>
</evidence>
<reference evidence="6" key="1">
    <citation type="journal article" date="2015" name="ISME J.">
        <title>Draft Genome Sequence of Streptomyces incarnatus NRRL8089, which Produces the Nucleoside Antibiotic Sinefungin.</title>
        <authorList>
            <person name="Oshima K."/>
            <person name="Hattori M."/>
            <person name="Shimizu H."/>
            <person name="Fukuda K."/>
            <person name="Nemoto M."/>
            <person name="Inagaki K."/>
            <person name="Tamura T."/>
        </authorList>
    </citation>
    <scope>NUCLEOTIDE SEQUENCE</scope>
    <source>
        <strain evidence="6">FACHB-1277</strain>
    </source>
</reference>
<dbReference type="GO" id="GO:0003904">
    <property type="term" value="F:deoxyribodipyrimidine photo-lyase activity"/>
    <property type="evidence" value="ECO:0007669"/>
    <property type="project" value="TreeGrafter"/>
</dbReference>
<feature type="site" description="Electron transfer via tryptophanyl radical" evidence="4">
    <location>
        <position position="350"/>
    </location>
</feature>
<dbReference type="Proteomes" id="UP000631421">
    <property type="component" value="Unassembled WGS sequence"/>
</dbReference>
<evidence type="ECO:0000259" key="5">
    <source>
        <dbReference type="PROSITE" id="PS51645"/>
    </source>
</evidence>
<dbReference type="GO" id="GO:0071949">
    <property type="term" value="F:FAD binding"/>
    <property type="evidence" value="ECO:0007669"/>
    <property type="project" value="TreeGrafter"/>
</dbReference>
<dbReference type="InterPro" id="IPR036134">
    <property type="entry name" value="Crypto/Photolyase_FAD-like_sf"/>
</dbReference>
<evidence type="ECO:0000256" key="1">
    <source>
        <dbReference type="ARBA" id="ARBA00022630"/>
    </source>
</evidence>
<feature type="domain" description="Photolyase/cryptochrome alpha/beta" evidence="5">
    <location>
        <begin position="2"/>
        <end position="131"/>
    </location>
</feature>
<name>A0A926UYJ4_9CYAN</name>
<dbReference type="RefSeq" id="WP_190352982.1">
    <property type="nucleotide sequence ID" value="NZ_JACJPY010000112.1"/>
</dbReference>
<protein>
    <submittedName>
        <fullName evidence="6">Deoxyribodipyrimidine photo-lyase</fullName>
    </submittedName>
</protein>
<dbReference type="SUPFAM" id="SSF48173">
    <property type="entry name" value="Cryptochrome/photolyase FAD-binding domain"/>
    <property type="match status" value="1"/>
</dbReference>
<evidence type="ECO:0000256" key="4">
    <source>
        <dbReference type="PIRSR" id="PIRSR602081-2"/>
    </source>
</evidence>
<feature type="site" description="Electron transfer via tryptophanyl radical" evidence="4">
    <location>
        <position position="373"/>
    </location>
</feature>
<dbReference type="InterPro" id="IPR006050">
    <property type="entry name" value="DNA_photolyase_N"/>
</dbReference>
<dbReference type="PANTHER" id="PTHR11455">
    <property type="entry name" value="CRYPTOCHROME"/>
    <property type="match status" value="1"/>
</dbReference>
<dbReference type="Pfam" id="PF00875">
    <property type="entry name" value="DNA_photolyase"/>
    <property type="match status" value="1"/>
</dbReference>
<evidence type="ECO:0000256" key="3">
    <source>
        <dbReference type="PIRSR" id="PIRSR602081-1"/>
    </source>
</evidence>
<feature type="binding site" evidence="3">
    <location>
        <position position="209"/>
    </location>
    <ligand>
        <name>FAD</name>
        <dbReference type="ChEBI" id="CHEBI:57692"/>
    </ligand>
</feature>
<dbReference type="Gene3D" id="3.40.50.620">
    <property type="entry name" value="HUPs"/>
    <property type="match status" value="1"/>
</dbReference>
<dbReference type="InterPro" id="IPR005101">
    <property type="entry name" value="Cryptochr/Photolyase_FAD-bd"/>
</dbReference>
<evidence type="ECO:0000313" key="7">
    <source>
        <dbReference type="Proteomes" id="UP000631421"/>
    </source>
</evidence>
<dbReference type="AlphaFoldDB" id="A0A926UYJ4"/>
<dbReference type="Pfam" id="PF03441">
    <property type="entry name" value="FAD_binding_7"/>
    <property type="match status" value="1"/>
</dbReference>
<gene>
    <name evidence="6" type="ORF">H6F44_20685</name>
</gene>
<dbReference type="PROSITE" id="PS51645">
    <property type="entry name" value="PHR_CRY_ALPHA_BETA"/>
    <property type="match status" value="1"/>
</dbReference>
<dbReference type="InterPro" id="IPR014729">
    <property type="entry name" value="Rossmann-like_a/b/a_fold"/>
</dbReference>
<feature type="binding site" evidence="3">
    <location>
        <begin position="221"/>
        <end position="225"/>
    </location>
    <ligand>
        <name>FAD</name>
        <dbReference type="ChEBI" id="CHEBI:57692"/>
    </ligand>
</feature>
<dbReference type="SUPFAM" id="SSF52425">
    <property type="entry name" value="Cryptochrome/photolyase, N-terminal domain"/>
    <property type="match status" value="1"/>
</dbReference>
<evidence type="ECO:0000256" key="2">
    <source>
        <dbReference type="ARBA" id="ARBA00022827"/>
    </source>
</evidence>
<dbReference type="InterPro" id="IPR036155">
    <property type="entry name" value="Crypto/Photolyase_N_sf"/>
</dbReference>
<dbReference type="InterPro" id="IPR002081">
    <property type="entry name" value="Cryptochrome/DNA_photolyase_1"/>
</dbReference>
<reference evidence="6" key="2">
    <citation type="submission" date="2020-08" db="EMBL/GenBank/DDBJ databases">
        <authorList>
            <person name="Chen M."/>
            <person name="Teng W."/>
            <person name="Zhao L."/>
            <person name="Hu C."/>
            <person name="Zhou Y."/>
            <person name="Han B."/>
            <person name="Song L."/>
            <person name="Shu W."/>
        </authorList>
    </citation>
    <scope>NUCLEOTIDE SEQUENCE</scope>
    <source>
        <strain evidence="6">FACHB-1277</strain>
    </source>
</reference>
<sequence>MPLTVVWFRQDLRIYDCEPLLRASRRGQVIPIYIFERSLLHHPEACSAQIAFTLDCLKALDIDLQKLGGRLILRSGNPIEILPNLIAETQAEGIYAHTDCDRIYCRVRDAKINAALTERQMKIRWFEPSASIDELSAYPKYREKWYEDMNEAIAPPPQRIVVPDNVASEKIPTLEELGHQRDGKIIPEGGTEPARSLLREFFDNKAESYYWRLSYPSAEATTGLSPYIKVGAISIRECVQFAKAFTKDPDFRIRRSSQQLISRLRWGSGFHQRFRYMPQLELRSLYAIFDDEGWEFDLALYQQWQQGLTGFPIVDAAARCLLATGGWKELNFRSRAIYSSFLSNLLGMDWRYGALHFMQHLLDGDCAIDHYQWAMQAGVTHCVDKSWTRIYNPGEVAIARCDPEGKFIKRWLPELSEVPTEKLGGNLQIFGYPAPMLDYKQARQKRVKQLERQRSGFRNQENVLPYLARMPEFPIPFARQDFSEGADWFSDRIQ</sequence>